<feature type="compositionally biased region" description="Low complexity" evidence="4">
    <location>
        <begin position="290"/>
        <end position="304"/>
    </location>
</feature>
<dbReference type="InterPro" id="IPR043594">
    <property type="entry name" value="HMGL"/>
</dbReference>
<protein>
    <submittedName>
        <fullName evidence="6">Hydroxymethylglutaryl-CoA lyase</fullName>
    </submittedName>
</protein>
<evidence type="ECO:0000313" key="6">
    <source>
        <dbReference type="EMBL" id="MFF0451978.1"/>
    </source>
</evidence>
<dbReference type="InterPro" id="IPR000891">
    <property type="entry name" value="PYR_CT"/>
</dbReference>
<name>A0ABW6N9Z6_9NOCA</name>
<dbReference type="Proteomes" id="UP001601521">
    <property type="component" value="Unassembled WGS sequence"/>
</dbReference>
<dbReference type="EMBL" id="JBIALX010000001">
    <property type="protein sequence ID" value="MFF0451978.1"/>
    <property type="molecule type" value="Genomic_DNA"/>
</dbReference>
<comment type="similarity">
    <text evidence="1">Belongs to the HMG-CoA lyase family.</text>
</comment>
<evidence type="ECO:0000256" key="2">
    <source>
        <dbReference type="ARBA" id="ARBA00022723"/>
    </source>
</evidence>
<keyword evidence="3 6" id="KW-0456">Lyase</keyword>
<dbReference type="Pfam" id="PF00682">
    <property type="entry name" value="HMGL-like"/>
    <property type="match status" value="1"/>
</dbReference>
<evidence type="ECO:0000313" key="7">
    <source>
        <dbReference type="Proteomes" id="UP001601521"/>
    </source>
</evidence>
<dbReference type="SUPFAM" id="SSF51569">
    <property type="entry name" value="Aldolase"/>
    <property type="match status" value="1"/>
</dbReference>
<gene>
    <name evidence="6" type="ORF">ACFYTH_01255</name>
</gene>
<evidence type="ECO:0000256" key="4">
    <source>
        <dbReference type="SAM" id="MobiDB-lite"/>
    </source>
</evidence>
<evidence type="ECO:0000259" key="5">
    <source>
        <dbReference type="PROSITE" id="PS50991"/>
    </source>
</evidence>
<dbReference type="Gene3D" id="3.20.20.70">
    <property type="entry name" value="Aldolase class I"/>
    <property type="match status" value="1"/>
</dbReference>
<keyword evidence="2" id="KW-0479">Metal-binding</keyword>
<evidence type="ECO:0000256" key="1">
    <source>
        <dbReference type="ARBA" id="ARBA00009405"/>
    </source>
</evidence>
<feature type="domain" description="Pyruvate carboxyltransferase" evidence="5">
    <location>
        <begin position="4"/>
        <end position="270"/>
    </location>
</feature>
<dbReference type="InterPro" id="IPR013785">
    <property type="entry name" value="Aldolase_TIM"/>
</dbReference>
<feature type="region of interest" description="Disordered" evidence="4">
    <location>
        <begin position="287"/>
        <end position="316"/>
    </location>
</feature>
<dbReference type="NCBIfam" id="NF004283">
    <property type="entry name" value="PRK05692.1"/>
    <property type="match status" value="1"/>
</dbReference>
<dbReference type="PANTHER" id="PTHR42738:SF7">
    <property type="entry name" value="HYDROXYMETHYLGLUTARYL-COA LYASE"/>
    <property type="match status" value="1"/>
</dbReference>
<reference evidence="6 7" key="1">
    <citation type="submission" date="2024-10" db="EMBL/GenBank/DDBJ databases">
        <title>The Natural Products Discovery Center: Release of the First 8490 Sequenced Strains for Exploring Actinobacteria Biosynthetic Diversity.</title>
        <authorList>
            <person name="Kalkreuter E."/>
            <person name="Kautsar S.A."/>
            <person name="Yang D."/>
            <person name="Bader C.D."/>
            <person name="Teijaro C.N."/>
            <person name="Fluegel L."/>
            <person name="Davis C.M."/>
            <person name="Simpson J.R."/>
            <person name="Lauterbach L."/>
            <person name="Steele A.D."/>
            <person name="Gui C."/>
            <person name="Meng S."/>
            <person name="Li G."/>
            <person name="Viehrig K."/>
            <person name="Ye F."/>
            <person name="Su P."/>
            <person name="Kiefer A.F."/>
            <person name="Nichols A."/>
            <person name="Cepeda A.J."/>
            <person name="Yan W."/>
            <person name="Fan B."/>
            <person name="Jiang Y."/>
            <person name="Adhikari A."/>
            <person name="Zheng C.-J."/>
            <person name="Schuster L."/>
            <person name="Cowan T.M."/>
            <person name="Smanski M.J."/>
            <person name="Chevrette M.G."/>
            <person name="De Carvalho L.P.S."/>
            <person name="Shen B."/>
        </authorList>
    </citation>
    <scope>NUCLEOTIDE SEQUENCE [LARGE SCALE GENOMIC DNA]</scope>
    <source>
        <strain evidence="6 7">NPDC004550</strain>
    </source>
</reference>
<evidence type="ECO:0000256" key="3">
    <source>
        <dbReference type="ARBA" id="ARBA00023239"/>
    </source>
</evidence>
<dbReference type="PANTHER" id="PTHR42738">
    <property type="entry name" value="HYDROXYMETHYLGLUTARYL-COA LYASE"/>
    <property type="match status" value="1"/>
</dbReference>
<dbReference type="PROSITE" id="PS50991">
    <property type="entry name" value="PYR_CT"/>
    <property type="match status" value="1"/>
</dbReference>
<keyword evidence="7" id="KW-1185">Reference proteome</keyword>
<dbReference type="RefSeq" id="WP_387248059.1">
    <property type="nucleotide sequence ID" value="NZ_JBIALX010000001.1"/>
</dbReference>
<comment type="caution">
    <text evidence="6">The sequence shown here is derived from an EMBL/GenBank/DDBJ whole genome shotgun (WGS) entry which is preliminary data.</text>
</comment>
<dbReference type="CDD" id="cd07938">
    <property type="entry name" value="DRE_TIM_HMGL"/>
    <property type="match status" value="1"/>
</dbReference>
<sequence length="316" mass="32424">MTAVDIREVGPRDGLQIEEPIPTEAKLAFIDALVATGVRRIEVTSFVSPRAIPALADAEAVAAQLGRWPGVQFSALVAGLGGVRRALAAGVHRLEYVVSASDGHSRANVGRDSAESVALIAPIAEQVHAVGGHLEVIIAIAFDCPFDGRTPPQRVAEIAARAVADGADSLAVADTVGTASPVRTGDVIDRVRAAAPGAELGIHLHNTRGQGLANAWAAYEHGIRRFDSAAGGLGGCPFAPGASGNIATEELAYLFSDGGIDTGIDIDRALDAARLISRLLGKPVDSNLLAAGGRPRPRNAASPRAARERPGGPSHG</sequence>
<proteinExistence type="inferred from homology"/>
<organism evidence="6 7">
    <name type="scientific">Nocardia africana</name>
    <dbReference type="NCBI Taxonomy" id="134964"/>
    <lineage>
        <taxon>Bacteria</taxon>
        <taxon>Bacillati</taxon>
        <taxon>Actinomycetota</taxon>
        <taxon>Actinomycetes</taxon>
        <taxon>Mycobacteriales</taxon>
        <taxon>Nocardiaceae</taxon>
        <taxon>Nocardia</taxon>
    </lineage>
</organism>
<accession>A0ABW6N9Z6</accession>
<dbReference type="GO" id="GO:0016829">
    <property type="term" value="F:lyase activity"/>
    <property type="evidence" value="ECO:0007669"/>
    <property type="project" value="UniProtKB-KW"/>
</dbReference>